<dbReference type="InterPro" id="IPR000914">
    <property type="entry name" value="SBP_5_dom"/>
</dbReference>
<dbReference type="PANTHER" id="PTHR30290">
    <property type="entry name" value="PERIPLASMIC BINDING COMPONENT OF ABC TRANSPORTER"/>
    <property type="match status" value="1"/>
</dbReference>
<dbReference type="Gene3D" id="3.10.105.10">
    <property type="entry name" value="Dipeptide-binding Protein, Domain 3"/>
    <property type="match status" value="1"/>
</dbReference>
<evidence type="ECO:0000256" key="3">
    <source>
        <dbReference type="ARBA" id="ARBA00022729"/>
    </source>
</evidence>
<feature type="signal peptide" evidence="4">
    <location>
        <begin position="1"/>
        <end position="22"/>
    </location>
</feature>
<keyword evidence="3 4" id="KW-0732">Signal</keyword>
<evidence type="ECO:0000313" key="6">
    <source>
        <dbReference type="EMBL" id="MEH2559106.1"/>
    </source>
</evidence>
<evidence type="ECO:0000256" key="1">
    <source>
        <dbReference type="ARBA" id="ARBA00004418"/>
    </source>
</evidence>
<evidence type="ECO:0000313" key="7">
    <source>
        <dbReference type="Proteomes" id="UP001364224"/>
    </source>
</evidence>
<dbReference type="Gene3D" id="3.40.190.10">
    <property type="entry name" value="Periplasmic binding protein-like II"/>
    <property type="match status" value="1"/>
</dbReference>
<dbReference type="EMBL" id="JAZHRV010000001">
    <property type="protein sequence ID" value="MEH2559106.1"/>
    <property type="molecule type" value="Genomic_DNA"/>
</dbReference>
<sequence length="516" mass="56531">MNRTLGVIVAAALAVTAVPAWAQTVLKVRPFGDLKTIDPMVTSDYMVRNHGYMIYDTLFAQNEKGTIKPQMVESFATAPDGLTWTFVLRDDLKFHDGAAVTAADVVASLKRWGQLDGLGQQLTAHTASLEAVDARTVKLTLKDRWGLVLEALGKPSSMVPFIMPERIAKTPTNEAVKDPIGSGPFMMKRDEWSPGSRVVYVKAPTYVPRREPPSGLAGGKVANVDRVEWVIIPDAQTALNALQAGEIDIFEEIPPDMMTLLKGNAKVGIAKLAALQGVMRLNQAIPPFNNAKLRQAILHLVDQEQTLRAYVDDASLYTSCPSFYMCDSPYFTDAGWPKPDAAKAKQLVKESGYDGSPIVLLDATETALHPQTLVVAQAMRDIGLNVDYQAMDWPTLSTRRANKNPIAQGGWSAFMSGPAAPDMFEPVGHLALRSNCEKAWFGWPCDEAIEKLRAEFTMIPDLDGRKANARAVQLRAVETVPYVPVGQFYLVRGYRKDLTGLLSAGIPVYWSVGRGR</sequence>
<keyword evidence="7" id="KW-1185">Reference proteome</keyword>
<feature type="domain" description="Solute-binding protein family 5" evidence="5">
    <location>
        <begin position="66"/>
        <end position="418"/>
    </location>
</feature>
<dbReference type="Pfam" id="PF00496">
    <property type="entry name" value="SBP_bac_5"/>
    <property type="match status" value="1"/>
</dbReference>
<reference evidence="6 7" key="1">
    <citation type="submission" date="2024-02" db="EMBL/GenBank/DDBJ databases">
        <title>Adaptive strategies in a cosmopolitan and abundant soil bacterium.</title>
        <authorList>
            <person name="Carini P."/>
        </authorList>
    </citation>
    <scope>NUCLEOTIDE SEQUENCE [LARGE SCALE GENOMIC DNA]</scope>
    <source>
        <strain evidence="6 7">AZCC 1608</strain>
    </source>
</reference>
<feature type="chain" id="PRO_5046630854" evidence="4">
    <location>
        <begin position="23"/>
        <end position="516"/>
    </location>
</feature>
<dbReference type="Gene3D" id="3.90.76.10">
    <property type="entry name" value="Dipeptide-binding Protein, Domain 1"/>
    <property type="match status" value="1"/>
</dbReference>
<dbReference type="InterPro" id="IPR030678">
    <property type="entry name" value="Peptide/Ni-bd"/>
</dbReference>
<accession>A0ABU8BKL8</accession>
<name>A0ABU8BKL8_9BRAD</name>
<evidence type="ECO:0000256" key="2">
    <source>
        <dbReference type="ARBA" id="ARBA00005695"/>
    </source>
</evidence>
<comment type="similarity">
    <text evidence="2">Belongs to the bacterial solute-binding protein 5 family.</text>
</comment>
<organism evidence="6 7">
    <name type="scientific">Bradyrhizobium algeriense</name>
    <dbReference type="NCBI Taxonomy" id="634784"/>
    <lineage>
        <taxon>Bacteria</taxon>
        <taxon>Pseudomonadati</taxon>
        <taxon>Pseudomonadota</taxon>
        <taxon>Alphaproteobacteria</taxon>
        <taxon>Hyphomicrobiales</taxon>
        <taxon>Nitrobacteraceae</taxon>
        <taxon>Bradyrhizobium</taxon>
    </lineage>
</organism>
<dbReference type="PIRSF" id="PIRSF002741">
    <property type="entry name" value="MppA"/>
    <property type="match status" value="1"/>
</dbReference>
<protein>
    <submittedName>
        <fullName evidence="6">Peptide/nickel transport system substrate-binding protein</fullName>
    </submittedName>
</protein>
<proteinExistence type="inferred from homology"/>
<comment type="caution">
    <text evidence="6">The sequence shown here is derived from an EMBL/GenBank/DDBJ whole genome shotgun (WGS) entry which is preliminary data.</text>
</comment>
<dbReference type="SUPFAM" id="SSF53850">
    <property type="entry name" value="Periplasmic binding protein-like II"/>
    <property type="match status" value="1"/>
</dbReference>
<dbReference type="CDD" id="cd08502">
    <property type="entry name" value="PBP2_NikA_DppA_OppA_like_16"/>
    <property type="match status" value="1"/>
</dbReference>
<gene>
    <name evidence="6" type="ORF">V1286_006635</name>
</gene>
<dbReference type="RefSeq" id="WP_334486851.1">
    <property type="nucleotide sequence ID" value="NZ_JAZHRV010000001.1"/>
</dbReference>
<evidence type="ECO:0000256" key="4">
    <source>
        <dbReference type="SAM" id="SignalP"/>
    </source>
</evidence>
<dbReference type="Proteomes" id="UP001364224">
    <property type="component" value="Unassembled WGS sequence"/>
</dbReference>
<dbReference type="PANTHER" id="PTHR30290:SF38">
    <property type="entry name" value="D,D-DIPEPTIDE-BINDING PERIPLASMIC PROTEIN DDPA-RELATED"/>
    <property type="match status" value="1"/>
</dbReference>
<dbReference type="InterPro" id="IPR039424">
    <property type="entry name" value="SBP_5"/>
</dbReference>
<evidence type="ECO:0000259" key="5">
    <source>
        <dbReference type="Pfam" id="PF00496"/>
    </source>
</evidence>
<comment type="subcellular location">
    <subcellularLocation>
        <location evidence="1">Periplasm</location>
    </subcellularLocation>
</comment>